<comment type="caution">
    <text evidence="2">The sequence shown here is derived from an EMBL/GenBank/DDBJ whole genome shotgun (WGS) entry which is preliminary data.</text>
</comment>
<dbReference type="Gene3D" id="1.20.140.10">
    <property type="entry name" value="Butyryl-CoA Dehydrogenase, subunit A, domain 3"/>
    <property type="match status" value="1"/>
</dbReference>
<protein>
    <submittedName>
        <fullName evidence="2">Phage minor tail protein G</fullName>
    </submittedName>
</protein>
<name>A0A1Q6AVD6_ECOLX</name>
<dbReference type="Pfam" id="PF06894">
    <property type="entry name" value="Phage_TAC_2"/>
    <property type="match status" value="1"/>
</dbReference>
<dbReference type="NCBIfam" id="TIGR01674">
    <property type="entry name" value="phage_lambda_G"/>
    <property type="match status" value="1"/>
</dbReference>
<sequence>MFLKQDTFNYGNQSVVLNELSGLQRVEYLAYARERAAQFDEASAGMEEGARQIAFMEMGMDINAWLVSRSLWNADQSQNVAALFSSVRVTWSWDALGMAAESILALSGMALTVATEGDDVKEVLTPEKS</sequence>
<organism evidence="2 3">
    <name type="scientific">Escherichia coli</name>
    <dbReference type="NCBI Taxonomy" id="562"/>
    <lineage>
        <taxon>Bacteria</taxon>
        <taxon>Pseudomonadati</taxon>
        <taxon>Pseudomonadota</taxon>
        <taxon>Gammaproteobacteria</taxon>
        <taxon>Enterobacterales</taxon>
        <taxon>Enterobacteriaceae</taxon>
        <taxon>Escherichia</taxon>
    </lineage>
</organism>
<gene>
    <name evidence="2" type="ORF">GNZ05_26750</name>
</gene>
<feature type="domain" description="Tail assembly protein G" evidence="1">
    <location>
        <begin position="1"/>
        <end position="118"/>
    </location>
</feature>
<dbReference type="RefSeq" id="WP_001373034.1">
    <property type="nucleotide sequence ID" value="NZ_JAAGEE010000016.1"/>
</dbReference>
<evidence type="ECO:0000313" key="3">
    <source>
        <dbReference type="Proteomes" id="UP000490727"/>
    </source>
</evidence>
<evidence type="ECO:0000313" key="2">
    <source>
        <dbReference type="EMBL" id="MUM75722.1"/>
    </source>
</evidence>
<accession>A0A1Q6AVD6</accession>
<dbReference type="Proteomes" id="UP000490727">
    <property type="component" value="Unassembled WGS sequence"/>
</dbReference>
<reference evidence="2 3" key="1">
    <citation type="submission" date="2019-11" db="EMBL/GenBank/DDBJ databases">
        <title>Whole genome sequence analysis of environmental Escherichia coli from the feces of straw-necked ibis (Threskiornis spinicollis) nesting on inland wetlands.</title>
        <authorList>
            <person name="Wyrsch E.R."/>
            <person name="Roy Chowdhury P."/>
            <person name="Wallis L."/>
            <person name="Cummins M.L."/>
            <person name="Zingali T."/>
            <person name="Brandis K.J."/>
            <person name="Djordjevic S.P."/>
        </authorList>
    </citation>
    <scope>NUCLEOTIDE SEQUENCE [LARGE SCALE GENOMIC DNA]</scope>
    <source>
        <strain evidence="2 3">IBS12</strain>
    </source>
</reference>
<evidence type="ECO:0000259" key="1">
    <source>
        <dbReference type="Pfam" id="PF06894"/>
    </source>
</evidence>
<dbReference type="InterPro" id="IPR010027">
    <property type="entry name" value="Tail_assembly_G"/>
</dbReference>
<dbReference type="EMBL" id="WOET01000045">
    <property type="protein sequence ID" value="MUM75722.1"/>
    <property type="molecule type" value="Genomic_DNA"/>
</dbReference>
<dbReference type="AlphaFoldDB" id="A0A1Q6AVD6"/>
<proteinExistence type="predicted"/>